<gene>
    <name evidence="2" type="ORF">FHS77_003219</name>
</gene>
<dbReference type="PANTHER" id="PTHR35528">
    <property type="entry name" value="BLL1675 PROTEIN"/>
    <property type="match status" value="1"/>
</dbReference>
<keyword evidence="3" id="KW-1185">Reference proteome</keyword>
<feature type="domain" description="DDE" evidence="1">
    <location>
        <begin position="5"/>
        <end position="71"/>
    </location>
</feature>
<evidence type="ECO:0000259" key="1">
    <source>
        <dbReference type="Pfam" id="PF13610"/>
    </source>
</evidence>
<protein>
    <submittedName>
        <fullName evidence="2">Putative transposase</fullName>
    </submittedName>
</protein>
<dbReference type="Proteomes" id="UP000555393">
    <property type="component" value="Unassembled WGS sequence"/>
</dbReference>
<dbReference type="InterPro" id="IPR032874">
    <property type="entry name" value="DDE_dom"/>
</dbReference>
<evidence type="ECO:0000313" key="2">
    <source>
        <dbReference type="EMBL" id="MBB6262637.1"/>
    </source>
</evidence>
<proteinExistence type="predicted"/>
<accession>A0A841M1M9</accession>
<organism evidence="2 3">
    <name type="scientific">Paenochrobactrum gallinarii</name>
    <dbReference type="NCBI Taxonomy" id="643673"/>
    <lineage>
        <taxon>Bacteria</taxon>
        <taxon>Pseudomonadati</taxon>
        <taxon>Pseudomonadota</taxon>
        <taxon>Alphaproteobacteria</taxon>
        <taxon>Hyphomicrobiales</taxon>
        <taxon>Brucellaceae</taxon>
        <taxon>Paenochrobactrum</taxon>
    </lineage>
</organism>
<comment type="caution">
    <text evidence="2">The sequence shown here is derived from an EMBL/GenBank/DDBJ whole genome shotgun (WGS) entry which is preliminary data.</text>
</comment>
<dbReference type="InterPro" id="IPR052183">
    <property type="entry name" value="IS_Transposase"/>
</dbReference>
<dbReference type="Pfam" id="PF13610">
    <property type="entry name" value="DDE_Tnp_IS240"/>
    <property type="match status" value="1"/>
</dbReference>
<reference evidence="2 3" key="1">
    <citation type="submission" date="2020-08" db="EMBL/GenBank/DDBJ databases">
        <title>Genomic Encyclopedia of Type Strains, Phase IV (KMG-IV): sequencing the most valuable type-strain genomes for metagenomic binning, comparative biology and taxonomic classification.</title>
        <authorList>
            <person name="Goeker M."/>
        </authorList>
    </citation>
    <scope>NUCLEOTIDE SEQUENCE [LARGE SCALE GENOMIC DNA]</scope>
    <source>
        <strain evidence="2 3">DSM 22336</strain>
    </source>
</reference>
<sequence>MAGAQAINNILKITGTAKAIETLQVKYLNNILEQDHRFIKRLTKHMLGFKAFHSASATIAGIEVAHMIRKNQFVNDNSSSFKVFAELAA</sequence>
<dbReference type="EMBL" id="JACIIU010000054">
    <property type="protein sequence ID" value="MBB6262637.1"/>
    <property type="molecule type" value="Genomic_DNA"/>
</dbReference>
<evidence type="ECO:0000313" key="3">
    <source>
        <dbReference type="Proteomes" id="UP000555393"/>
    </source>
</evidence>
<name>A0A841M1M9_9HYPH</name>
<dbReference type="AlphaFoldDB" id="A0A841M1M9"/>
<dbReference type="PANTHER" id="PTHR35528:SF3">
    <property type="entry name" value="BLL1675 PROTEIN"/>
    <property type="match status" value="1"/>
</dbReference>